<feature type="compositionally biased region" description="Polar residues" evidence="4">
    <location>
        <begin position="199"/>
        <end position="208"/>
    </location>
</feature>
<feature type="region of interest" description="Disordered" evidence="4">
    <location>
        <begin position="143"/>
        <end position="213"/>
    </location>
</feature>
<evidence type="ECO:0000256" key="3">
    <source>
        <dbReference type="SAM" id="Coils"/>
    </source>
</evidence>
<feature type="coiled-coil region" evidence="3">
    <location>
        <begin position="1067"/>
        <end position="1122"/>
    </location>
</feature>
<feature type="coiled-coil region" evidence="3">
    <location>
        <begin position="1179"/>
        <end position="1290"/>
    </location>
</feature>
<reference evidence="6" key="1">
    <citation type="submission" date="2023-05" db="EMBL/GenBank/DDBJ databases">
        <title>Nepenthes gracilis genome sequencing.</title>
        <authorList>
            <person name="Fukushima K."/>
        </authorList>
    </citation>
    <scope>NUCLEOTIDE SEQUENCE</scope>
    <source>
        <strain evidence="6">SING2019-196</strain>
    </source>
</reference>
<evidence type="ECO:0000256" key="1">
    <source>
        <dbReference type="ARBA" id="ARBA00023054"/>
    </source>
</evidence>
<feature type="coiled-coil region" evidence="3">
    <location>
        <begin position="1628"/>
        <end position="1676"/>
    </location>
</feature>
<dbReference type="PANTHER" id="PTHR32258:SF32">
    <property type="entry name" value="PROTEIN NETWORKED 1D"/>
    <property type="match status" value="1"/>
</dbReference>
<gene>
    <name evidence="6" type="ORF">Nepgr_004237</name>
</gene>
<comment type="similarity">
    <text evidence="2">Belongs to the NET family.</text>
</comment>
<accession>A0AAD3XEV5</accession>
<feature type="region of interest" description="Disordered" evidence="4">
    <location>
        <begin position="1460"/>
        <end position="1497"/>
    </location>
</feature>
<dbReference type="GO" id="GO:0051015">
    <property type="term" value="F:actin filament binding"/>
    <property type="evidence" value="ECO:0007669"/>
    <property type="project" value="TreeGrafter"/>
</dbReference>
<feature type="compositionally biased region" description="Basic residues" evidence="4">
    <location>
        <begin position="1465"/>
        <end position="1475"/>
    </location>
</feature>
<dbReference type="PROSITE" id="PS51774">
    <property type="entry name" value="NAB"/>
    <property type="match status" value="1"/>
</dbReference>
<evidence type="ECO:0000256" key="4">
    <source>
        <dbReference type="SAM" id="MobiDB-lite"/>
    </source>
</evidence>
<comment type="caution">
    <text evidence="6">The sequence shown here is derived from an EMBL/GenBank/DDBJ whole genome shotgun (WGS) entry which is preliminary data.</text>
</comment>
<dbReference type="PANTHER" id="PTHR32258">
    <property type="entry name" value="PROTEIN NETWORKED 4A"/>
    <property type="match status" value="1"/>
</dbReference>
<evidence type="ECO:0000259" key="5">
    <source>
        <dbReference type="PROSITE" id="PS51774"/>
    </source>
</evidence>
<feature type="coiled-coil region" evidence="3">
    <location>
        <begin position="666"/>
        <end position="819"/>
    </location>
</feature>
<feature type="compositionally biased region" description="Basic and acidic residues" evidence="4">
    <location>
        <begin position="180"/>
        <end position="193"/>
    </location>
</feature>
<evidence type="ECO:0000313" key="6">
    <source>
        <dbReference type="EMBL" id="GMH02398.1"/>
    </source>
</evidence>
<evidence type="ECO:0000256" key="2">
    <source>
        <dbReference type="ARBA" id="ARBA00038006"/>
    </source>
</evidence>
<dbReference type="GO" id="GO:0005886">
    <property type="term" value="C:plasma membrane"/>
    <property type="evidence" value="ECO:0007669"/>
    <property type="project" value="TreeGrafter"/>
</dbReference>
<sequence>MATMSRSETKKMYSWWWDSHISPKNSTWLKENLTDMDTKVRQMIKLIEVDEDSFARRAEMYYKKRPELMKLVEEFYRAYRALAERYDHATGILRQAHTTMAEAFPNQIPFSMADDASGSVLDSGPRTPEITLPARASFYPNELHGDAEGLSPSDFHPGKRNGAKQLNGLFLPREAPNKLAEGKVRKGLNFHEEEEKEQTAQNNSSEGQGKSETDIKALKEALAKLESEKLAGLLQYQKSLERLSNLELEVSRAQEDSKGYSERASKAEAEVLSLKEALEKLEAEREINLLQYQQCLDRISNLESDISCAQEDAGQLNERASKAEKEVESLREELAQLKDEKETGLAKYMEALEKIANLDNKLLMAEDSASQASEQADKAEEEVEALRQAIARLTEEKEAAALQYQKCLEKIAALERETALSQVEVERLKGEIDEGFAKLKGSEERCLMLERSNNSMQVILDSLTHQVGFQNEELAEKQKELGRLWACVQEERLRFAEAETTFQKLQNLQCQTQEELRSAAAELQKKIQLLKEMEIQNQHLQDEVENFRNENKSLNDLYLSSTVSVKSMQDEIINLMEGKGKLEEELELRLDQRNALQQEIYCLKEELNDLSKKHQAVLEEVKSVGFDSECFGSSVIKLQNENSKLKESFQRSGADIAALVEKLAVMEKLVEKNSLLENLLSDLSSELERAREKMKALEESCQLLMGENSKIFAEKTTLISQLEMTTENLEKLSERNTFLENSLSDANTELEALRVKSKNLEDSCWFLSDEKSILVTERQTLASQLEATCQRMEELGKIHAELEQKYSILEEERKSTLVAVQELHSSLAAEKQEHANSAQLNQMQLADMKNQICLLQEVREHTREELEVELDKAVNAQLEIFILSKYVRDLKETNSSLLNKCEKLLEASVLSQRLISELEHENLEQQEEVILLSDQIKRLRMGMFQVLKALKIDAGLECEDIANEDKMVLHHILSKLDDTKSSLFKAWDENQKLFIEKSVLMTLIGQLKHEVADLKTLVNTLGQDFRIGNEQLSSLQQDTQKLLESNEELILRVREGNHREEVHAAEMKNLTAKLLDMQMACQNLEMENFRIISDERSLKKAVANLEEEKNKLEQDNSCLIAESVALGNISFFFKNFVLEKSADVEELSKNLSKLSSDNGVLEGLVTSLEGKLEKILMENMRLGVSLRAAENELREVRTEKDQLEGELAKAKNVMCQRDGELLEAEAIKADQGKQIHELSDKYSKQLDECQQLQQSIQSLGAEVRRMHKEHEEAEVRLESLLSELHKGKDEVELWETVAGTFFCELQSSSVREALFKEKLSELNKSYGDLEIKSHLKDVEIVDLTERVEALAGENCQIKAQLAAYIPAISSLRDCVASLESHTALCTGFGQTDNEEKTDVESFQLSEEKVASELDMSVELMNAQIRIKAVEKAVVKMKRLAEEEYSNATSKLEAATRQIETLKSHNSSRRGSRSSRRFASQAEEELGNGHIDGWRPRKPASDAFEACGELLMKDIMLDQVSECSSYRKTRRDAADTDDQILELWETIDQAGSIDLTVGRSHRAAASPNNMNFHLEAVKEHKSGRPSSESLVEKELGISKQENSRRFAEPFPEENKNKILERIASDIQKLTNLQITVQDLKKKVEITNNSGKGKSVDYDNTKEQLEETEKAILKLLEVDGRLMKNIESSSYFDGLSSVVYSAEGGSSRRRKVLEQARRCSEKIGRLQMDVQKIQFHLLKLNSEKVAKGGTRIVERNTRVLLRDYLYGGARTPRRRRKSRFCACVQPPTKGD</sequence>
<feature type="coiled-coil region" evidence="3">
    <location>
        <begin position="460"/>
        <end position="613"/>
    </location>
</feature>
<evidence type="ECO:0000313" key="7">
    <source>
        <dbReference type="Proteomes" id="UP001279734"/>
    </source>
</evidence>
<dbReference type="EMBL" id="BSYO01000003">
    <property type="protein sequence ID" value="GMH02398.1"/>
    <property type="molecule type" value="Genomic_DNA"/>
</dbReference>
<dbReference type="InterPro" id="IPR051861">
    <property type="entry name" value="NET_actin-binding_domain"/>
</dbReference>
<keyword evidence="1 3" id="KW-0175">Coiled coil</keyword>
<name>A0AAD3XEV5_NEPGR</name>
<organism evidence="6 7">
    <name type="scientific">Nepenthes gracilis</name>
    <name type="common">Slender pitcher plant</name>
    <dbReference type="NCBI Taxonomy" id="150966"/>
    <lineage>
        <taxon>Eukaryota</taxon>
        <taxon>Viridiplantae</taxon>
        <taxon>Streptophyta</taxon>
        <taxon>Embryophyta</taxon>
        <taxon>Tracheophyta</taxon>
        <taxon>Spermatophyta</taxon>
        <taxon>Magnoliopsida</taxon>
        <taxon>eudicotyledons</taxon>
        <taxon>Gunneridae</taxon>
        <taxon>Pentapetalae</taxon>
        <taxon>Caryophyllales</taxon>
        <taxon>Nepenthaceae</taxon>
        <taxon>Nepenthes</taxon>
    </lineage>
</organism>
<dbReference type="InterPro" id="IPR011684">
    <property type="entry name" value="NAB"/>
</dbReference>
<dbReference type="Proteomes" id="UP001279734">
    <property type="component" value="Unassembled WGS sequence"/>
</dbReference>
<feature type="coiled-coil region" evidence="3">
    <location>
        <begin position="887"/>
        <end position="935"/>
    </location>
</feature>
<proteinExistence type="inferred from homology"/>
<feature type="domain" description="NAB" evidence="5">
    <location>
        <begin position="13"/>
        <end position="93"/>
    </location>
</feature>
<dbReference type="Pfam" id="PF07765">
    <property type="entry name" value="KIP1"/>
    <property type="match status" value="1"/>
</dbReference>
<protein>
    <recommendedName>
        <fullName evidence="5">NAB domain-containing protein</fullName>
    </recommendedName>
</protein>
<keyword evidence="7" id="KW-1185">Reference proteome</keyword>